<dbReference type="InterPro" id="IPR000212">
    <property type="entry name" value="DNA_helicase_UvrD/REP"/>
</dbReference>
<dbReference type="GO" id="GO:0043138">
    <property type="term" value="F:3'-5' DNA helicase activity"/>
    <property type="evidence" value="ECO:0007669"/>
    <property type="project" value="UniProtKB-EC"/>
</dbReference>
<proteinExistence type="predicted"/>
<dbReference type="EMBL" id="LT629757">
    <property type="protein sequence ID" value="SDS78350.1"/>
    <property type="molecule type" value="Genomic_DNA"/>
</dbReference>
<evidence type="ECO:0000256" key="5">
    <source>
        <dbReference type="ARBA" id="ARBA00023235"/>
    </source>
</evidence>
<evidence type="ECO:0000256" key="3">
    <source>
        <dbReference type="ARBA" id="ARBA00022806"/>
    </source>
</evidence>
<dbReference type="STRING" id="642780.SAMN04488570_2687"/>
<dbReference type="EC" id="5.6.2.4" evidence="7"/>
<evidence type="ECO:0000256" key="9">
    <source>
        <dbReference type="PROSITE-ProRule" id="PRU00560"/>
    </source>
</evidence>
<dbReference type="GO" id="GO:0005524">
    <property type="term" value="F:ATP binding"/>
    <property type="evidence" value="ECO:0007669"/>
    <property type="project" value="UniProtKB-UniRule"/>
</dbReference>
<accession>A0A1H1V165</accession>
<evidence type="ECO:0000256" key="6">
    <source>
        <dbReference type="ARBA" id="ARBA00034617"/>
    </source>
</evidence>
<keyword evidence="1 9" id="KW-0547">Nucleotide-binding</keyword>
<sequence>MPQIVMAVQDAGNRVDGSVRGKAYAFLEKLSANDALPGLHIEPIQNSTDSRVRTGRVSQFWRAVLFKVQGSGTEAHYVYLGVWPHDNAIDVAKKVRLTFNPVTGITQVTAESPADRVGAGDEHGTAIGDATTATPLVALGLSLEDLVEELGFESDIAVGALEASDEDALLELAAGLVPWQGSALIALASGESVAEVKASLAIEEMRTDDGPDEDTNLIAGLKHPAAAMQFTFVEEDEELRRIIEEGDFAAWKVFLHPEQRRYVEQTSSGPFRLSGGAGTGKTVVLLHRARRLHRADPSARIVLTTFTKTLAEGMKRELRSLDPTVVLADKLGDAGVLVVGIDAAVSAAIRTNSAHMSAAVSAVLGDRSERIAARLVDSDERWRDAVASSDADLPADLRHAAFFQAEYDMVVVPGRITSRDGYFKARRPGRGVALDRVRRAEVWKVVESYRARSSIDGGIDFGEAAAVAAEALGRRSSPLVDHVLVDEGQDLRPTHWQFLRALVPEGQDDLFIAEDAHQRIYGQRVVLGRLGIKIVGRSRRLQLNYRTTAQNLHFAVQVLETGGYSDLESDAAEVSGYRSARLGPAPQLIRADNLTQELDACADLVRAWVTAGAAPDSIGILVRDATQAQQVSRGLDERGTKVRVVTNQAQTAKDPVVMTMHRAKGMEFSRVVIFGADSSLMPAQYVLKGLTDQERDDAVLRERSLFYVAATRARDELVVLWTGDPSEFFERATS</sequence>
<dbReference type="PANTHER" id="PTHR11070:SF45">
    <property type="entry name" value="DNA 3'-5' HELICASE"/>
    <property type="match status" value="1"/>
</dbReference>
<dbReference type="AlphaFoldDB" id="A0A1H1V165"/>
<reference evidence="12" key="1">
    <citation type="submission" date="2016-10" db="EMBL/GenBank/DDBJ databases">
        <authorList>
            <person name="Varghese N."/>
            <person name="Submissions S."/>
        </authorList>
    </citation>
    <scope>NUCLEOTIDE SEQUENCE [LARGE SCALE GENOMIC DNA]</scope>
    <source>
        <strain evidence="12">DSM 22127</strain>
    </source>
</reference>
<dbReference type="InterPro" id="IPR014017">
    <property type="entry name" value="DNA_helicase_UvrD-like_C"/>
</dbReference>
<evidence type="ECO:0000256" key="7">
    <source>
        <dbReference type="ARBA" id="ARBA00034808"/>
    </source>
</evidence>
<protein>
    <recommendedName>
        <fullName evidence="7">DNA 3'-5' helicase</fullName>
        <ecNumber evidence="7">5.6.2.4</ecNumber>
    </recommendedName>
</protein>
<dbReference type="Pfam" id="PF00580">
    <property type="entry name" value="UvrD-helicase"/>
    <property type="match status" value="1"/>
</dbReference>
<gene>
    <name evidence="11" type="ORF">SAMN04488570_2687</name>
</gene>
<dbReference type="OrthoDB" id="3196525at2"/>
<evidence type="ECO:0000256" key="1">
    <source>
        <dbReference type="ARBA" id="ARBA00022741"/>
    </source>
</evidence>
<keyword evidence="12" id="KW-1185">Reference proteome</keyword>
<dbReference type="SUPFAM" id="SSF52540">
    <property type="entry name" value="P-loop containing nucleoside triphosphate hydrolases"/>
    <property type="match status" value="1"/>
</dbReference>
<dbReference type="GO" id="GO:0003677">
    <property type="term" value="F:DNA binding"/>
    <property type="evidence" value="ECO:0007669"/>
    <property type="project" value="InterPro"/>
</dbReference>
<keyword evidence="4 9" id="KW-0067">ATP-binding</keyword>
<evidence type="ECO:0000313" key="12">
    <source>
        <dbReference type="Proteomes" id="UP000198859"/>
    </source>
</evidence>
<comment type="catalytic activity">
    <reaction evidence="6">
        <text>Couples ATP hydrolysis with the unwinding of duplex DNA by translocating in the 3'-5' direction.</text>
        <dbReference type="EC" id="5.6.2.4"/>
    </reaction>
</comment>
<feature type="binding site" evidence="9">
    <location>
        <begin position="275"/>
        <end position="282"/>
    </location>
    <ligand>
        <name>ATP</name>
        <dbReference type="ChEBI" id="CHEBI:30616"/>
    </ligand>
</feature>
<evidence type="ECO:0000256" key="4">
    <source>
        <dbReference type="ARBA" id="ARBA00022840"/>
    </source>
</evidence>
<dbReference type="PROSITE" id="PS51198">
    <property type="entry name" value="UVRD_HELICASE_ATP_BIND"/>
    <property type="match status" value="1"/>
</dbReference>
<evidence type="ECO:0000256" key="2">
    <source>
        <dbReference type="ARBA" id="ARBA00022801"/>
    </source>
</evidence>
<feature type="domain" description="UvrD-like helicase ATP-binding" evidence="10">
    <location>
        <begin position="254"/>
        <end position="555"/>
    </location>
</feature>
<name>A0A1H1V165_9ACTN</name>
<dbReference type="GO" id="GO:0000725">
    <property type="term" value="P:recombinational repair"/>
    <property type="evidence" value="ECO:0007669"/>
    <property type="project" value="TreeGrafter"/>
</dbReference>
<evidence type="ECO:0000313" key="11">
    <source>
        <dbReference type="EMBL" id="SDS78350.1"/>
    </source>
</evidence>
<organism evidence="11 12">
    <name type="scientific">Nocardioides scoriae</name>
    <dbReference type="NCBI Taxonomy" id="642780"/>
    <lineage>
        <taxon>Bacteria</taxon>
        <taxon>Bacillati</taxon>
        <taxon>Actinomycetota</taxon>
        <taxon>Actinomycetes</taxon>
        <taxon>Propionibacteriales</taxon>
        <taxon>Nocardioidaceae</taxon>
        <taxon>Nocardioides</taxon>
    </lineage>
</organism>
<dbReference type="Pfam" id="PF13361">
    <property type="entry name" value="UvrD_C"/>
    <property type="match status" value="1"/>
</dbReference>
<dbReference type="InterPro" id="IPR014016">
    <property type="entry name" value="UvrD-like_ATP-bd"/>
</dbReference>
<keyword evidence="5" id="KW-0413">Isomerase</keyword>
<evidence type="ECO:0000256" key="8">
    <source>
        <dbReference type="ARBA" id="ARBA00048988"/>
    </source>
</evidence>
<dbReference type="GO" id="GO:0016887">
    <property type="term" value="F:ATP hydrolysis activity"/>
    <property type="evidence" value="ECO:0007669"/>
    <property type="project" value="RHEA"/>
</dbReference>
<dbReference type="Proteomes" id="UP000198859">
    <property type="component" value="Chromosome I"/>
</dbReference>
<dbReference type="PANTHER" id="PTHR11070">
    <property type="entry name" value="UVRD / RECB / PCRA DNA HELICASE FAMILY MEMBER"/>
    <property type="match status" value="1"/>
</dbReference>
<dbReference type="Gene3D" id="3.40.50.300">
    <property type="entry name" value="P-loop containing nucleotide triphosphate hydrolases"/>
    <property type="match status" value="2"/>
</dbReference>
<dbReference type="GO" id="GO:0005829">
    <property type="term" value="C:cytosol"/>
    <property type="evidence" value="ECO:0007669"/>
    <property type="project" value="TreeGrafter"/>
</dbReference>
<comment type="catalytic activity">
    <reaction evidence="8">
        <text>ATP + H2O = ADP + phosphate + H(+)</text>
        <dbReference type="Rhea" id="RHEA:13065"/>
        <dbReference type="ChEBI" id="CHEBI:15377"/>
        <dbReference type="ChEBI" id="CHEBI:15378"/>
        <dbReference type="ChEBI" id="CHEBI:30616"/>
        <dbReference type="ChEBI" id="CHEBI:43474"/>
        <dbReference type="ChEBI" id="CHEBI:456216"/>
        <dbReference type="EC" id="5.6.2.4"/>
    </reaction>
</comment>
<keyword evidence="2 9" id="KW-0378">Hydrolase</keyword>
<dbReference type="RefSeq" id="WP_091730532.1">
    <property type="nucleotide sequence ID" value="NZ_LT629757.1"/>
</dbReference>
<evidence type="ECO:0000259" key="10">
    <source>
        <dbReference type="PROSITE" id="PS51198"/>
    </source>
</evidence>
<dbReference type="InterPro" id="IPR027417">
    <property type="entry name" value="P-loop_NTPase"/>
</dbReference>
<keyword evidence="3 9" id="KW-0347">Helicase</keyword>